<dbReference type="InterPro" id="IPR001547">
    <property type="entry name" value="Glyco_hydro_5"/>
</dbReference>
<accession>Q21HM8</accession>
<dbReference type="HOGENOM" id="CLU_335510_0_0_6"/>
<dbReference type="Pfam" id="PF00150">
    <property type="entry name" value="Cellulase"/>
    <property type="match status" value="1"/>
</dbReference>
<name>Q21HM8_SACD2</name>
<evidence type="ECO:0000256" key="4">
    <source>
        <dbReference type="SAM" id="SignalP"/>
    </source>
</evidence>
<feature type="domain" description="Glycoside hydrolase family 5" evidence="5">
    <location>
        <begin position="67"/>
        <end position="290"/>
    </location>
</feature>
<dbReference type="Gene3D" id="2.60.120.260">
    <property type="entry name" value="Galactose-binding domain-like"/>
    <property type="match status" value="1"/>
</dbReference>
<dbReference type="SUPFAM" id="SSF51445">
    <property type="entry name" value="(Trans)glycosidases"/>
    <property type="match status" value="1"/>
</dbReference>
<dbReference type="STRING" id="203122.Sde_2541"/>
<sequence>MNTKIKLLSFLASAMLLQACGGDMLGTSDSEDYKLIPEEVTEDPTKARPSENAPVLKTSGTTIQLPDGTPVLLRGINLQFGDNPIEQIDGIQAIRETGSNVVRIQLLADTSTANLEAVLNKVVEHNLIAVLSLYDEALHCKEDDEAFTDAVKQVWLTDFLPIIAQDRYQANIMINIASGWGPEAIFDGYSVGYKTYTDNYKAAIRQFRKAGFNVPLVIDAPGCGADFNAFLSNRGKELMAADDKDNLVLSVHGYGSQWNTATKVTDAISQLAAQNIPVLMSEFGGSGVGEKPVKHMAILDKGAGDYAAEIILPWASATDKVAMNVPFSAPINLTNTDVSFDVKLDEAYVTDGQMGVVMYLRDVNGEYANLAWHSASEFPAGEWATKSYAIQNNASFGWASEAFDITAVAKVGVELVANGKLAEVAGSVVIDNLRVAEGSGAVELYSQSFDDDIAGWGVPWTGTVAAHADGALSLTHDNGEIIAQLDGLGGVVDFAQPVVISGRFFVPADYAGSWMYAKFFNNGEAWTEVGITGLTPGEWTEISVETEFPAAATSVGIQIGNIGIADGATITDSTEPFLLDDFAISGVAANDSFELGTQYMASFDESEDGWAYLSWGASATVEAIDGALNFYPNANDAVRIVLYKTDLSAIDDLDLQDPFTIKTRVLIPDSYTGQAFEYQLFLQDANWQNHFAAKIWNQDELIPGEWMDLVVEVEFPAEFDRAGIPQYLGFDLSSEVALPQDPILIDEIVFEGMVPVEKEVVIIDQVDFFYTNHFTDFAIDYIEGEILEDDILELAYIHQRSEPFSWIAWSWYGNDIENSDWDMTTIVGDATALTERGEDIVNGKGGIAGN</sequence>
<keyword evidence="2 6" id="KW-0326">Glycosidase</keyword>
<feature type="region of interest" description="Disordered" evidence="3">
    <location>
        <begin position="39"/>
        <end position="60"/>
    </location>
</feature>
<dbReference type="InterPro" id="IPR017853">
    <property type="entry name" value="GH"/>
</dbReference>
<keyword evidence="1" id="KW-0378">Hydrolase</keyword>
<dbReference type="eggNOG" id="COG3405">
    <property type="taxonomic scope" value="Bacteria"/>
</dbReference>
<gene>
    <name evidence="6" type="primary">man5Q</name>
    <name evidence="6" type="ordered locus">Sde_2541</name>
</gene>
<reference evidence="6 7" key="1">
    <citation type="journal article" date="2008" name="PLoS Genet.">
        <title>Complete genome sequence of the complex carbohydrate-degrading marine bacterium, Saccharophagus degradans strain 2-40 T.</title>
        <authorList>
            <person name="Weiner R.M."/>
            <person name="Taylor L.E.II."/>
            <person name="Henrissat B."/>
            <person name="Hauser L."/>
            <person name="Land M."/>
            <person name="Coutinho P.M."/>
            <person name="Rancurel C."/>
            <person name="Saunders E.H."/>
            <person name="Longmire A.G."/>
            <person name="Zhang H."/>
            <person name="Bayer E.A."/>
            <person name="Gilbert H.J."/>
            <person name="Larimer F."/>
            <person name="Zhulin I.B."/>
            <person name="Ekborg N.A."/>
            <person name="Lamed R."/>
            <person name="Richardson P.M."/>
            <person name="Borovok I."/>
            <person name="Hutcheson S."/>
        </authorList>
    </citation>
    <scope>NUCLEOTIDE SEQUENCE [LARGE SCALE GENOMIC DNA]</scope>
    <source>
        <strain evidence="7">2-40 / ATCC 43961 / DSM 17024</strain>
    </source>
</reference>
<dbReference type="OrthoDB" id="5694345at2"/>
<dbReference type="eggNOG" id="COG2730">
    <property type="taxonomic scope" value="Bacteria"/>
</dbReference>
<feature type="signal peptide" evidence="4">
    <location>
        <begin position="1"/>
        <end position="21"/>
    </location>
</feature>
<dbReference type="GO" id="GO:0004553">
    <property type="term" value="F:hydrolase activity, hydrolyzing O-glycosyl compounds"/>
    <property type="evidence" value="ECO:0007669"/>
    <property type="project" value="InterPro"/>
</dbReference>
<keyword evidence="4" id="KW-0732">Signal</keyword>
<evidence type="ECO:0000259" key="5">
    <source>
        <dbReference type="Pfam" id="PF00150"/>
    </source>
</evidence>
<dbReference type="Proteomes" id="UP000001947">
    <property type="component" value="Chromosome"/>
</dbReference>
<dbReference type="GO" id="GO:0000272">
    <property type="term" value="P:polysaccharide catabolic process"/>
    <property type="evidence" value="ECO:0007669"/>
    <property type="project" value="InterPro"/>
</dbReference>
<keyword evidence="7" id="KW-1185">Reference proteome</keyword>
<evidence type="ECO:0000313" key="7">
    <source>
        <dbReference type="Proteomes" id="UP000001947"/>
    </source>
</evidence>
<dbReference type="KEGG" id="sde:Sde_2541"/>
<evidence type="ECO:0000256" key="1">
    <source>
        <dbReference type="ARBA" id="ARBA00022801"/>
    </source>
</evidence>
<feature type="chain" id="PRO_5004200052" evidence="4">
    <location>
        <begin position="22"/>
        <end position="850"/>
    </location>
</feature>
<dbReference type="AlphaFoldDB" id="Q21HM8"/>
<protein>
    <submittedName>
        <fullName evidence="6">Putative retaining b-glycosidase</fullName>
    </submittedName>
</protein>
<organism evidence="6 7">
    <name type="scientific">Saccharophagus degradans (strain 2-40 / ATCC 43961 / DSM 17024)</name>
    <dbReference type="NCBI Taxonomy" id="203122"/>
    <lineage>
        <taxon>Bacteria</taxon>
        <taxon>Pseudomonadati</taxon>
        <taxon>Pseudomonadota</taxon>
        <taxon>Gammaproteobacteria</taxon>
        <taxon>Cellvibrionales</taxon>
        <taxon>Cellvibrionaceae</taxon>
        <taxon>Saccharophagus</taxon>
    </lineage>
</organism>
<dbReference type="PROSITE" id="PS51257">
    <property type="entry name" value="PROKAR_LIPOPROTEIN"/>
    <property type="match status" value="1"/>
</dbReference>
<evidence type="ECO:0000256" key="3">
    <source>
        <dbReference type="SAM" id="MobiDB-lite"/>
    </source>
</evidence>
<proteinExistence type="predicted"/>
<dbReference type="GeneID" id="98614205"/>
<evidence type="ECO:0000256" key="2">
    <source>
        <dbReference type="ARBA" id="ARBA00023295"/>
    </source>
</evidence>
<feature type="compositionally biased region" description="Basic and acidic residues" evidence="3">
    <location>
        <begin position="39"/>
        <end position="49"/>
    </location>
</feature>
<dbReference type="RefSeq" id="WP_011469018.1">
    <property type="nucleotide sequence ID" value="NC_007912.1"/>
</dbReference>
<dbReference type="Gene3D" id="3.20.20.80">
    <property type="entry name" value="Glycosidases"/>
    <property type="match status" value="1"/>
</dbReference>
<dbReference type="CAZy" id="GH5">
    <property type="family name" value="Glycoside Hydrolase Family 5"/>
</dbReference>
<dbReference type="EMBL" id="CP000282">
    <property type="protein sequence ID" value="ABD81801.1"/>
    <property type="molecule type" value="Genomic_DNA"/>
</dbReference>
<evidence type="ECO:0000313" key="6">
    <source>
        <dbReference type="EMBL" id="ABD81801.1"/>
    </source>
</evidence>